<dbReference type="PANTHER" id="PTHR30222:SF17">
    <property type="entry name" value="SPERMIDINE_PUTRESCINE-BINDING PERIPLASMIC PROTEIN"/>
    <property type="match status" value="1"/>
</dbReference>
<proteinExistence type="predicted"/>
<dbReference type="GO" id="GO:0042597">
    <property type="term" value="C:periplasmic space"/>
    <property type="evidence" value="ECO:0007669"/>
    <property type="project" value="UniProtKB-SubCell"/>
</dbReference>
<dbReference type="PRINTS" id="PR00909">
    <property type="entry name" value="SPERMDNBNDNG"/>
</dbReference>
<evidence type="ECO:0000313" key="6">
    <source>
        <dbReference type="EMBL" id="KRM35158.1"/>
    </source>
</evidence>
<feature type="binding site" evidence="5">
    <location>
        <position position="93"/>
    </location>
    <ligand>
        <name>spermidine</name>
        <dbReference type="ChEBI" id="CHEBI:57834"/>
    </ligand>
</feature>
<evidence type="ECO:0000256" key="3">
    <source>
        <dbReference type="ARBA" id="ARBA00022729"/>
    </source>
</evidence>
<dbReference type="InterPro" id="IPR006059">
    <property type="entry name" value="SBP"/>
</dbReference>
<dbReference type="PIRSF" id="PIRSF019574">
    <property type="entry name" value="Periplasmic_polyamine_BP"/>
    <property type="match status" value="1"/>
</dbReference>
<dbReference type="STRING" id="1423734.FC83_GL001286"/>
<dbReference type="PANTHER" id="PTHR30222">
    <property type="entry name" value="SPERMIDINE/PUTRESCINE-BINDING PERIPLASMIC PROTEIN"/>
    <property type="match status" value="1"/>
</dbReference>
<dbReference type="CDD" id="cd13663">
    <property type="entry name" value="PBP2_PotD_PotF_like_2"/>
    <property type="match status" value="1"/>
</dbReference>
<dbReference type="PATRIC" id="fig|1423734.3.peg.1299"/>
<dbReference type="SUPFAM" id="SSF53850">
    <property type="entry name" value="Periplasmic binding protein-like II"/>
    <property type="match status" value="1"/>
</dbReference>
<evidence type="ECO:0000256" key="5">
    <source>
        <dbReference type="PIRSR" id="PIRSR019574-1"/>
    </source>
</evidence>
<comment type="caution">
    <text evidence="6">The sequence shown here is derived from an EMBL/GenBank/DDBJ whole genome shotgun (WGS) entry which is preliminary data.</text>
</comment>
<comment type="subcellular location">
    <subcellularLocation>
        <location evidence="1">Periplasm</location>
    </subcellularLocation>
</comment>
<dbReference type="Proteomes" id="UP000051236">
    <property type="component" value="Unassembled WGS sequence"/>
</dbReference>
<evidence type="ECO:0000256" key="1">
    <source>
        <dbReference type="ARBA" id="ARBA00004418"/>
    </source>
</evidence>
<evidence type="ECO:0000256" key="2">
    <source>
        <dbReference type="ARBA" id="ARBA00022448"/>
    </source>
</evidence>
<keyword evidence="2" id="KW-0813">Transport</keyword>
<reference evidence="6 7" key="1">
    <citation type="journal article" date="2015" name="Genome Announc.">
        <title>Expanding the biotechnology potential of lactobacilli through comparative genomics of 213 strains and associated genera.</title>
        <authorList>
            <person name="Sun Z."/>
            <person name="Harris H.M."/>
            <person name="McCann A."/>
            <person name="Guo C."/>
            <person name="Argimon S."/>
            <person name="Zhang W."/>
            <person name="Yang X."/>
            <person name="Jeffery I.B."/>
            <person name="Cooney J.C."/>
            <person name="Kagawa T.F."/>
            <person name="Liu W."/>
            <person name="Song Y."/>
            <person name="Salvetti E."/>
            <person name="Wrobel A."/>
            <person name="Rasinkangas P."/>
            <person name="Parkhill J."/>
            <person name="Rea M.C."/>
            <person name="O'Sullivan O."/>
            <person name="Ritari J."/>
            <person name="Douillard F.P."/>
            <person name="Paul Ross R."/>
            <person name="Yang R."/>
            <person name="Briner A.E."/>
            <person name="Felis G.E."/>
            <person name="de Vos W.M."/>
            <person name="Barrangou R."/>
            <person name="Klaenhammer T.R."/>
            <person name="Caufield P.W."/>
            <person name="Cui Y."/>
            <person name="Zhang H."/>
            <person name="O'Toole P.W."/>
        </authorList>
    </citation>
    <scope>NUCLEOTIDE SEQUENCE [LARGE SCALE GENOMIC DNA]</scope>
    <source>
        <strain evidence="6 7">DSM 18527</strain>
    </source>
</reference>
<dbReference type="Gene3D" id="3.40.190.10">
    <property type="entry name" value="Periplasmic binding protein-like II"/>
    <property type="match status" value="2"/>
</dbReference>
<name>A0A0R1Y684_9LACO</name>
<gene>
    <name evidence="6" type="ORF">FC83_GL001286</name>
</gene>
<evidence type="ECO:0000313" key="7">
    <source>
        <dbReference type="Proteomes" id="UP000051236"/>
    </source>
</evidence>
<dbReference type="RefSeq" id="WP_057002456.1">
    <property type="nucleotide sequence ID" value="NZ_AZGA01000016.1"/>
</dbReference>
<keyword evidence="4" id="KW-0574">Periplasm</keyword>
<organism evidence="6 7">
    <name type="scientific">Agrilactobacillus composti DSM 18527 = JCM 14202</name>
    <dbReference type="NCBI Taxonomy" id="1423734"/>
    <lineage>
        <taxon>Bacteria</taxon>
        <taxon>Bacillati</taxon>
        <taxon>Bacillota</taxon>
        <taxon>Bacilli</taxon>
        <taxon>Lactobacillales</taxon>
        <taxon>Lactobacillaceae</taxon>
        <taxon>Agrilactobacillus</taxon>
    </lineage>
</organism>
<dbReference type="GO" id="GO:0019808">
    <property type="term" value="F:polyamine binding"/>
    <property type="evidence" value="ECO:0007669"/>
    <property type="project" value="InterPro"/>
</dbReference>
<dbReference type="GO" id="GO:0015846">
    <property type="term" value="P:polyamine transport"/>
    <property type="evidence" value="ECO:0007669"/>
    <property type="project" value="InterPro"/>
</dbReference>
<keyword evidence="3" id="KW-0732">Signal</keyword>
<sequence>MKRFGLFAIVIVIISALLGLGVHQLNQASGQGDAAKTLTIFNWGDYIDPALISKFEKQTGYQVKYETFDSNEAMFTKIQQGGTAYDIAVPSDYMIQKMRKAKLLLPIDHRKLKGLGNINAQFLNQSFDPDNRYSVPYFWGTLGIIYNDKYVRADEMQHWQDLWNPKWRNSIMLVDSARDIMGFALVRDGYSMNSTNLSQLQQAAGTLNKLAPNTKAVVADEIKMYMIANEAPLAVTWSGEASEMLAGNSHLHYVVPTEGSNLWFDNIVMPKTAKHQKAAYAFINFMLEPKNAAQNAEYIGYATPNNKAKALLPKAVREDRQFYPPAAAMKHLEVYADLGTKWVQQYNDLFLEFKMHS</sequence>
<evidence type="ECO:0000256" key="4">
    <source>
        <dbReference type="ARBA" id="ARBA00022764"/>
    </source>
</evidence>
<dbReference type="eggNOG" id="COG0687">
    <property type="taxonomic scope" value="Bacteria"/>
</dbReference>
<accession>A0A0R1Y684</accession>
<dbReference type="InterPro" id="IPR001188">
    <property type="entry name" value="Sperm_putr-bd"/>
</dbReference>
<dbReference type="Pfam" id="PF13416">
    <property type="entry name" value="SBP_bac_8"/>
    <property type="match status" value="1"/>
</dbReference>
<keyword evidence="7" id="KW-1185">Reference proteome</keyword>
<dbReference type="AlphaFoldDB" id="A0A0R1Y684"/>
<dbReference type="EMBL" id="AZGA01000016">
    <property type="protein sequence ID" value="KRM35158.1"/>
    <property type="molecule type" value="Genomic_DNA"/>
</dbReference>
<protein>
    <submittedName>
        <fullName evidence="6">Spermidine putrescine-binding periplasmic protein</fullName>
    </submittedName>
</protein>